<dbReference type="EMBL" id="FQYW01000024">
    <property type="protein sequence ID" value="SHJ02306.1"/>
    <property type="molecule type" value="Genomic_DNA"/>
</dbReference>
<organism evidence="1 2">
    <name type="scientific">Anaerovibrio lipolyticus DSM 3074</name>
    <dbReference type="NCBI Taxonomy" id="1120997"/>
    <lineage>
        <taxon>Bacteria</taxon>
        <taxon>Bacillati</taxon>
        <taxon>Bacillota</taxon>
        <taxon>Negativicutes</taxon>
        <taxon>Selenomonadales</taxon>
        <taxon>Selenomonadaceae</taxon>
        <taxon>Anaerovibrio</taxon>
    </lineage>
</organism>
<protein>
    <submittedName>
        <fullName evidence="1">Uncharacterized protein</fullName>
    </submittedName>
</protein>
<evidence type="ECO:0000313" key="1">
    <source>
        <dbReference type="EMBL" id="SHJ02306.1"/>
    </source>
</evidence>
<gene>
    <name evidence="1" type="ORF">SAMN02745671_02432</name>
</gene>
<name>A0A1M6FXA2_9FIRM</name>
<dbReference type="RefSeq" id="WP_052212494.1">
    <property type="nucleotide sequence ID" value="NZ_FQYW01000024.1"/>
</dbReference>
<dbReference type="AlphaFoldDB" id="A0A1M6FXA2"/>
<proteinExistence type="predicted"/>
<evidence type="ECO:0000313" key="2">
    <source>
        <dbReference type="Proteomes" id="UP000191240"/>
    </source>
</evidence>
<reference evidence="1 2" key="1">
    <citation type="submission" date="2016-11" db="EMBL/GenBank/DDBJ databases">
        <authorList>
            <person name="Jaros S."/>
            <person name="Januszkiewicz K."/>
            <person name="Wedrychowicz H."/>
        </authorList>
    </citation>
    <scope>NUCLEOTIDE SEQUENCE [LARGE SCALE GENOMIC DNA]</scope>
    <source>
        <strain evidence="1 2">DSM 3074</strain>
    </source>
</reference>
<dbReference type="OrthoDB" id="1669646at2"/>
<accession>A0A1M6FXA2</accession>
<sequence>MQGKRWTQEEKDKLAELYGTKSLDTIAKIMGRSINSISVMRQRLHLGAFLENGDYITLNQLLKAVKGTKYGDSYSLLSWVKNRGLPIIHKRVGKCSFRVVRLDDFWKWAETNKAFIDFSKMSECILGAEPDWVKSKRIEDTLCKAIKKTTPWTPLEDGRLADYIREGKKTGHEIAKIMHRSYGAVAKRCNDLGLGNPKRMTAHEHSWSNKEVEDVVKSVIAATPYPLIAARMDLSEKAIRGMLYRLYKTENQDKIRAIIKVSGKSQGREK</sequence>
<dbReference type="Proteomes" id="UP000191240">
    <property type="component" value="Unassembled WGS sequence"/>
</dbReference>